<dbReference type="Pfam" id="PF10957">
    <property type="entry name" value="Spore_Cse60"/>
    <property type="match status" value="1"/>
</dbReference>
<name>A0ABS5JR91_9BACT</name>
<evidence type="ECO:0000313" key="1">
    <source>
        <dbReference type="EMBL" id="MBS2097302.1"/>
    </source>
</evidence>
<reference evidence="1 2" key="1">
    <citation type="journal article" date="2015" name="Int. J. Syst. Evol. Microbiol.">
        <title>Carboxylicivirga linearis sp. nov., isolated from a sea cucumber culture pond.</title>
        <authorList>
            <person name="Wang F.Q."/>
            <person name="Zhou Y.X."/>
            <person name="Lin X.Z."/>
            <person name="Chen G.J."/>
            <person name="Du Z.J."/>
        </authorList>
    </citation>
    <scope>NUCLEOTIDE SEQUENCE [LARGE SCALE GENOMIC DNA]</scope>
    <source>
        <strain evidence="1 2">FB218</strain>
    </source>
</reference>
<keyword evidence="2" id="KW-1185">Reference proteome</keyword>
<dbReference type="Proteomes" id="UP000708576">
    <property type="component" value="Unassembled WGS sequence"/>
</dbReference>
<accession>A0ABS5JR91</accession>
<gene>
    <name evidence="1" type="ORF">KEM10_03365</name>
</gene>
<comment type="caution">
    <text evidence="1">The sequence shown here is derived from an EMBL/GenBank/DDBJ whole genome shotgun (WGS) entry which is preliminary data.</text>
</comment>
<dbReference type="RefSeq" id="WP_212213478.1">
    <property type="nucleotide sequence ID" value="NZ_JAGUCO010000001.1"/>
</dbReference>
<protein>
    <submittedName>
        <fullName evidence="1">Sporulation protein Cse60</fullName>
    </submittedName>
</protein>
<dbReference type="InterPro" id="IPR020296">
    <property type="entry name" value="Spore_Cse60"/>
</dbReference>
<organism evidence="1 2">
    <name type="scientific">Carboxylicivirga linearis</name>
    <dbReference type="NCBI Taxonomy" id="1628157"/>
    <lineage>
        <taxon>Bacteria</taxon>
        <taxon>Pseudomonadati</taxon>
        <taxon>Bacteroidota</taxon>
        <taxon>Bacteroidia</taxon>
        <taxon>Marinilabiliales</taxon>
        <taxon>Marinilabiliaceae</taxon>
        <taxon>Carboxylicivirga</taxon>
    </lineage>
</organism>
<sequence>MSNIITKHFQYTGTDDFDESLDDQINKFIVKEGITTDQLIDIKFNGHSDQTVTVYSALLIYKK</sequence>
<evidence type="ECO:0000313" key="2">
    <source>
        <dbReference type="Proteomes" id="UP000708576"/>
    </source>
</evidence>
<proteinExistence type="predicted"/>
<dbReference type="EMBL" id="JAGUCO010000001">
    <property type="protein sequence ID" value="MBS2097302.1"/>
    <property type="molecule type" value="Genomic_DNA"/>
</dbReference>